<gene>
    <name evidence="4" type="ORF">P691DRAFT_661264</name>
</gene>
<dbReference type="CDD" id="cd00043">
    <property type="entry name" value="CYCLIN_SF"/>
    <property type="match status" value="1"/>
</dbReference>
<reference evidence="4" key="1">
    <citation type="submission" date="2020-11" db="EMBL/GenBank/DDBJ databases">
        <authorList>
            <consortium name="DOE Joint Genome Institute"/>
            <person name="Ahrendt S."/>
            <person name="Riley R."/>
            <person name="Andreopoulos W."/>
            <person name="Labutti K."/>
            <person name="Pangilinan J."/>
            <person name="Ruiz-Duenas F.J."/>
            <person name="Barrasa J.M."/>
            <person name="Sanchez-Garcia M."/>
            <person name="Camarero S."/>
            <person name="Miyauchi S."/>
            <person name="Serrano A."/>
            <person name="Linde D."/>
            <person name="Babiker R."/>
            <person name="Drula E."/>
            <person name="Ayuso-Fernandez I."/>
            <person name="Pacheco R."/>
            <person name="Padilla G."/>
            <person name="Ferreira P."/>
            <person name="Barriuso J."/>
            <person name="Kellner H."/>
            <person name="Castanera R."/>
            <person name="Alfaro M."/>
            <person name="Ramirez L."/>
            <person name="Pisabarro A.G."/>
            <person name="Kuo A."/>
            <person name="Tritt A."/>
            <person name="Lipzen A."/>
            <person name="He G."/>
            <person name="Yan M."/>
            <person name="Ng V."/>
            <person name="Cullen D."/>
            <person name="Martin F."/>
            <person name="Rosso M.-N."/>
            <person name="Henrissat B."/>
            <person name="Hibbett D."/>
            <person name="Martinez A.T."/>
            <person name="Grigoriev I.V."/>
        </authorList>
    </citation>
    <scope>NUCLEOTIDE SEQUENCE</scope>
    <source>
        <strain evidence="4">MF-IS2</strain>
    </source>
</reference>
<dbReference type="InterPro" id="IPR000812">
    <property type="entry name" value="TFIIB"/>
</dbReference>
<proteinExistence type="predicted"/>
<dbReference type="OrthoDB" id="2527864at2759"/>
<keyword evidence="1" id="KW-0805">Transcription regulation</keyword>
<evidence type="ECO:0000313" key="4">
    <source>
        <dbReference type="EMBL" id="KAF9452268.1"/>
    </source>
</evidence>
<dbReference type="PANTHER" id="PTHR11618:SF13">
    <property type="entry name" value="TRANSCRIPTION INITIATION FACTOR IIB"/>
    <property type="match status" value="1"/>
</dbReference>
<evidence type="ECO:0000256" key="1">
    <source>
        <dbReference type="ARBA" id="ARBA00023015"/>
    </source>
</evidence>
<accession>A0A9P5XIY4</accession>
<feature type="compositionally biased region" description="Acidic residues" evidence="3">
    <location>
        <begin position="552"/>
        <end position="566"/>
    </location>
</feature>
<feature type="region of interest" description="Disordered" evidence="3">
    <location>
        <begin position="350"/>
        <end position="369"/>
    </location>
</feature>
<keyword evidence="5" id="KW-1185">Reference proteome</keyword>
<feature type="compositionally biased region" description="Acidic residues" evidence="3">
    <location>
        <begin position="350"/>
        <end position="360"/>
    </location>
</feature>
<protein>
    <recommendedName>
        <fullName evidence="6">TFIIB-type domain-containing protein</fullName>
    </recommendedName>
</protein>
<name>A0A9P5XIY4_9AGAR</name>
<dbReference type="InterPro" id="IPR036915">
    <property type="entry name" value="Cyclin-like_sf"/>
</dbReference>
<sequence>MSSSCPECKGSTTWDDSVGSAVCTSCGTLTDPSQSVLTSQVAFSDDPIRYSSGWGSNLGKRPHYSSSWALSDQGKEARDSRNLSATLEFIESLAKSLNATGLPPRVMTLFRQAKEAIQFRWGRRAKLVAGACLAIALRESNRPDCLRDIAYLLEEPLPILSRSFVSLTSALGLTLSRAESASFVPILQKHVSSLMQGSSTSLPATLRQELSSISLYAVSSTAGSLSDVLARIGTQSVTQYPTPPIACAIFILALESEFRTTIKQLGLLAEALGARFNVGKGAIMSCYKAIQDVLASLVGNIPWLDKYETKKGRAKVAKRNVVARATKDIVAFYDDSWKATQKPTFNVISEDQEASNENDSEQCNVPRKKRKFQNKGRQAIQFLLDPVTAPVPKTQLPPLETAVTCKSTPPQSNYSLLSYFLSTHMTSQTPTRLQLLAAARGGADEITDEELFEQGELESLMRDEEEMKVIAHMYDWEEESERDVSDEEVPTTSSRPRTTGKHKTTYQDGSELKGKRTRIDLDALSRLLNDDGDDDSRDDEPFTGLLGTEFDSPVDESEFSGDEPEENTPPPLDDLLPSTGPSISTMDGVVIEDWRPPSPGADIQYEWYDEAYD</sequence>
<organism evidence="4 5">
    <name type="scientific">Macrolepiota fuliginosa MF-IS2</name>
    <dbReference type="NCBI Taxonomy" id="1400762"/>
    <lineage>
        <taxon>Eukaryota</taxon>
        <taxon>Fungi</taxon>
        <taxon>Dikarya</taxon>
        <taxon>Basidiomycota</taxon>
        <taxon>Agaricomycotina</taxon>
        <taxon>Agaricomycetes</taxon>
        <taxon>Agaricomycetidae</taxon>
        <taxon>Agaricales</taxon>
        <taxon>Agaricineae</taxon>
        <taxon>Agaricaceae</taxon>
        <taxon>Macrolepiota</taxon>
    </lineage>
</organism>
<evidence type="ECO:0008006" key="6">
    <source>
        <dbReference type="Google" id="ProtNLM"/>
    </source>
</evidence>
<dbReference type="EMBL" id="MU151073">
    <property type="protein sequence ID" value="KAF9452268.1"/>
    <property type="molecule type" value="Genomic_DNA"/>
</dbReference>
<keyword evidence="2" id="KW-0804">Transcription</keyword>
<dbReference type="SUPFAM" id="SSF47954">
    <property type="entry name" value="Cyclin-like"/>
    <property type="match status" value="1"/>
</dbReference>
<dbReference type="GO" id="GO:0070897">
    <property type="term" value="P:transcription preinitiation complex assembly"/>
    <property type="evidence" value="ECO:0007669"/>
    <property type="project" value="InterPro"/>
</dbReference>
<evidence type="ECO:0000313" key="5">
    <source>
        <dbReference type="Proteomes" id="UP000807342"/>
    </source>
</evidence>
<evidence type="ECO:0000256" key="2">
    <source>
        <dbReference type="ARBA" id="ARBA00023163"/>
    </source>
</evidence>
<feature type="region of interest" description="Disordered" evidence="3">
    <location>
        <begin position="477"/>
        <end position="514"/>
    </location>
</feature>
<dbReference type="GO" id="GO:0097550">
    <property type="term" value="C:transcription preinitiation complex"/>
    <property type="evidence" value="ECO:0007669"/>
    <property type="project" value="TreeGrafter"/>
</dbReference>
<dbReference type="Gene3D" id="1.10.472.170">
    <property type="match status" value="1"/>
</dbReference>
<feature type="region of interest" description="Disordered" evidence="3">
    <location>
        <begin position="527"/>
        <end position="613"/>
    </location>
</feature>
<dbReference type="PANTHER" id="PTHR11618">
    <property type="entry name" value="TRANSCRIPTION INITIATION FACTOR IIB-RELATED"/>
    <property type="match status" value="1"/>
</dbReference>
<dbReference type="Proteomes" id="UP000807342">
    <property type="component" value="Unassembled WGS sequence"/>
</dbReference>
<comment type="caution">
    <text evidence="4">The sequence shown here is derived from an EMBL/GenBank/DDBJ whole genome shotgun (WGS) entry which is preliminary data.</text>
</comment>
<dbReference type="AlphaFoldDB" id="A0A9P5XIY4"/>
<evidence type="ECO:0000256" key="3">
    <source>
        <dbReference type="SAM" id="MobiDB-lite"/>
    </source>
</evidence>
<feature type="compositionally biased region" description="Acidic residues" evidence="3">
    <location>
        <begin position="477"/>
        <end position="489"/>
    </location>
</feature>
<dbReference type="GO" id="GO:0005634">
    <property type="term" value="C:nucleus"/>
    <property type="evidence" value="ECO:0007669"/>
    <property type="project" value="TreeGrafter"/>
</dbReference>